<accession>A0A143HPW1</accession>
<keyword evidence="3" id="KW-1185">Reference proteome</keyword>
<evidence type="ECO:0000313" key="2">
    <source>
        <dbReference type="EMBL" id="AMX03460.1"/>
    </source>
</evidence>
<feature type="transmembrane region" description="Helical" evidence="1">
    <location>
        <begin position="99"/>
        <end position="122"/>
    </location>
</feature>
<dbReference type="OrthoDB" id="9883195at2"/>
<dbReference type="EMBL" id="CP014864">
    <property type="protein sequence ID" value="AMX03460.1"/>
    <property type="molecule type" value="Genomic_DNA"/>
</dbReference>
<protein>
    <submittedName>
        <fullName evidence="2">Uncharacterized protein</fullName>
    </submittedName>
</protein>
<gene>
    <name evidence="2" type="ORF">A3224_13530</name>
</gene>
<dbReference type="KEGG" id="mthd:A3224_13530"/>
<evidence type="ECO:0000256" key="1">
    <source>
        <dbReference type="SAM" id="Phobius"/>
    </source>
</evidence>
<name>A0A143HPW1_MICTH</name>
<proteinExistence type="predicted"/>
<dbReference type="RefSeq" id="WP_067155684.1">
    <property type="nucleotide sequence ID" value="NZ_CP014864.1"/>
</dbReference>
<evidence type="ECO:0000313" key="3">
    <source>
        <dbReference type="Proteomes" id="UP000076077"/>
    </source>
</evidence>
<sequence length="133" mass="14830">MNELLTAASVLLAITGVLYALWHDDIVNAISMVMPQHKENRGEFKNNLKSVLWSRAIPLLLATLCIMLVYLPPSIGIIASSVKGYSSFGFGNFHNYDPIATSFVLVEVFTSVLAIQSIVYVWKLISKLRESER</sequence>
<feature type="transmembrane region" description="Helical" evidence="1">
    <location>
        <begin position="59"/>
        <end position="79"/>
    </location>
</feature>
<feature type="transmembrane region" description="Helical" evidence="1">
    <location>
        <begin position="6"/>
        <end position="22"/>
    </location>
</feature>
<reference evidence="3" key="1">
    <citation type="submission" date="2016-03" db="EMBL/GenBank/DDBJ databases">
        <authorList>
            <person name="Lee Y.-S."/>
            <person name="Choi Y.-L."/>
        </authorList>
    </citation>
    <scope>NUCLEOTIDE SEQUENCE [LARGE SCALE GENOMIC DNA]</scope>
    <source>
        <strain evidence="3">DAU221</strain>
    </source>
</reference>
<organism evidence="2 3">
    <name type="scientific">Microbulbifer thermotolerans</name>
    <dbReference type="NCBI Taxonomy" id="252514"/>
    <lineage>
        <taxon>Bacteria</taxon>
        <taxon>Pseudomonadati</taxon>
        <taxon>Pseudomonadota</taxon>
        <taxon>Gammaproteobacteria</taxon>
        <taxon>Cellvibrionales</taxon>
        <taxon>Microbulbiferaceae</taxon>
        <taxon>Microbulbifer</taxon>
    </lineage>
</organism>
<keyword evidence="1" id="KW-0812">Transmembrane</keyword>
<dbReference type="AlphaFoldDB" id="A0A143HPW1"/>
<dbReference type="GeneID" id="76609057"/>
<dbReference type="Proteomes" id="UP000076077">
    <property type="component" value="Chromosome"/>
</dbReference>
<keyword evidence="1" id="KW-1133">Transmembrane helix</keyword>
<keyword evidence="1" id="KW-0472">Membrane</keyword>